<keyword evidence="3" id="KW-1185">Reference proteome</keyword>
<proteinExistence type="predicted"/>
<keyword evidence="1" id="KW-1133">Transmembrane helix</keyword>
<keyword evidence="1" id="KW-0472">Membrane</keyword>
<dbReference type="AlphaFoldDB" id="A0A2V1KBV2"/>
<comment type="caution">
    <text evidence="2">The sequence shown here is derived from an EMBL/GenBank/DDBJ whole genome shotgun (WGS) entry which is preliminary data.</text>
</comment>
<feature type="transmembrane region" description="Helical" evidence="1">
    <location>
        <begin position="54"/>
        <end position="77"/>
    </location>
</feature>
<gene>
    <name evidence="2" type="ORF">DD236_00850</name>
</gene>
<feature type="transmembrane region" description="Helical" evidence="1">
    <location>
        <begin position="9"/>
        <end position="34"/>
    </location>
</feature>
<organism evidence="2 3">
    <name type="scientific">Ancrocorticia populi</name>
    <dbReference type="NCBI Taxonomy" id="2175228"/>
    <lineage>
        <taxon>Bacteria</taxon>
        <taxon>Bacillati</taxon>
        <taxon>Actinomycetota</taxon>
        <taxon>Actinomycetes</taxon>
        <taxon>Actinomycetales</taxon>
        <taxon>Actinomycetaceae</taxon>
        <taxon>Ancrocorticia</taxon>
    </lineage>
</organism>
<reference evidence="3" key="1">
    <citation type="submission" date="2018-05" db="EMBL/GenBank/DDBJ databases">
        <authorList>
            <person name="Li Y."/>
        </authorList>
    </citation>
    <scope>NUCLEOTIDE SEQUENCE [LARGE SCALE GENOMIC DNA]</scope>
    <source>
        <strain evidence="3">sk1b4</strain>
    </source>
</reference>
<sequence length="86" mass="9128">MHPVGKRCIYWAIGLFIVGALAIVFVPDIVFAITNYLGVNGSAGVYPVEVILTIIRWAAFPTGAALIGAAVVIQVLAPRSDEESED</sequence>
<name>A0A2V1KBV2_9ACTO</name>
<evidence type="ECO:0000313" key="3">
    <source>
        <dbReference type="Proteomes" id="UP000245283"/>
    </source>
</evidence>
<keyword evidence="1" id="KW-0812">Transmembrane</keyword>
<dbReference type="Proteomes" id="UP000245283">
    <property type="component" value="Unassembled WGS sequence"/>
</dbReference>
<evidence type="ECO:0000313" key="2">
    <source>
        <dbReference type="EMBL" id="PWF26997.1"/>
    </source>
</evidence>
<evidence type="ECO:0000256" key="1">
    <source>
        <dbReference type="SAM" id="Phobius"/>
    </source>
</evidence>
<accession>A0A2V1KBV2</accession>
<protein>
    <submittedName>
        <fullName evidence="2">Uncharacterized protein</fullName>
    </submittedName>
</protein>
<dbReference type="EMBL" id="QETB01000001">
    <property type="protein sequence ID" value="PWF26997.1"/>
    <property type="molecule type" value="Genomic_DNA"/>
</dbReference>
<dbReference type="RefSeq" id="WP_109092498.1">
    <property type="nucleotide sequence ID" value="NZ_QETB01000001.1"/>
</dbReference>